<feature type="transmembrane region" description="Helical" evidence="1">
    <location>
        <begin position="35"/>
        <end position="56"/>
    </location>
</feature>
<feature type="transmembrane region" description="Helical" evidence="1">
    <location>
        <begin position="83"/>
        <end position="106"/>
    </location>
</feature>
<reference evidence="2 3" key="1">
    <citation type="submission" date="2021-06" db="EMBL/GenBank/DDBJ databases">
        <authorList>
            <person name="Palmer J.M."/>
        </authorList>
    </citation>
    <scope>NUCLEOTIDE SEQUENCE [LARGE SCALE GENOMIC DNA]</scope>
    <source>
        <strain evidence="3">if_2019</strain>
        <tissue evidence="2">Muscle</tissue>
    </source>
</reference>
<protein>
    <submittedName>
        <fullName evidence="2">Uncharacterized protein</fullName>
    </submittedName>
</protein>
<name>A0ABV0T0N7_9TELE</name>
<proteinExistence type="predicted"/>
<keyword evidence="1" id="KW-0472">Membrane</keyword>
<evidence type="ECO:0000313" key="2">
    <source>
        <dbReference type="EMBL" id="MEQ2225493.1"/>
    </source>
</evidence>
<comment type="caution">
    <text evidence="2">The sequence shown here is derived from an EMBL/GenBank/DDBJ whole genome shotgun (WGS) entry which is preliminary data.</text>
</comment>
<dbReference type="EMBL" id="JAHRIQ010013323">
    <property type="protein sequence ID" value="MEQ2225493.1"/>
    <property type="molecule type" value="Genomic_DNA"/>
</dbReference>
<keyword evidence="1" id="KW-1133">Transmembrane helix</keyword>
<sequence>KDCENKKLCTSFTHHKIVDPSVTFLTSCDMKSMDMIILFPYMFCGFAAGGAFRWSFFKYSIVKHSVDREPHQSWLAWGGLHSFIKMTGLTFQIFSFLFDICLFILLCKTSTEKHLRNTYFKVNTSFS</sequence>
<keyword evidence="1" id="KW-0812">Transmembrane</keyword>
<gene>
    <name evidence="2" type="ORF">ILYODFUR_018082</name>
</gene>
<evidence type="ECO:0000313" key="3">
    <source>
        <dbReference type="Proteomes" id="UP001482620"/>
    </source>
</evidence>
<keyword evidence="3" id="KW-1185">Reference proteome</keyword>
<evidence type="ECO:0000256" key="1">
    <source>
        <dbReference type="SAM" id="Phobius"/>
    </source>
</evidence>
<feature type="non-terminal residue" evidence="2">
    <location>
        <position position="1"/>
    </location>
</feature>
<accession>A0ABV0T0N7</accession>
<organism evidence="2 3">
    <name type="scientific">Ilyodon furcidens</name>
    <name type="common">goldbreast splitfin</name>
    <dbReference type="NCBI Taxonomy" id="33524"/>
    <lineage>
        <taxon>Eukaryota</taxon>
        <taxon>Metazoa</taxon>
        <taxon>Chordata</taxon>
        <taxon>Craniata</taxon>
        <taxon>Vertebrata</taxon>
        <taxon>Euteleostomi</taxon>
        <taxon>Actinopterygii</taxon>
        <taxon>Neopterygii</taxon>
        <taxon>Teleostei</taxon>
        <taxon>Neoteleostei</taxon>
        <taxon>Acanthomorphata</taxon>
        <taxon>Ovalentaria</taxon>
        <taxon>Atherinomorphae</taxon>
        <taxon>Cyprinodontiformes</taxon>
        <taxon>Goodeidae</taxon>
        <taxon>Ilyodon</taxon>
    </lineage>
</organism>
<dbReference type="Proteomes" id="UP001482620">
    <property type="component" value="Unassembled WGS sequence"/>
</dbReference>